<feature type="region of interest" description="Disordered" evidence="1">
    <location>
        <begin position="38"/>
        <end position="133"/>
    </location>
</feature>
<feature type="region of interest" description="Disordered" evidence="1">
    <location>
        <begin position="450"/>
        <end position="549"/>
    </location>
</feature>
<evidence type="ECO:0000313" key="3">
    <source>
        <dbReference type="EMBL" id="PHH60976.1"/>
    </source>
</evidence>
<feature type="compositionally biased region" description="Basic residues" evidence="1">
    <location>
        <begin position="74"/>
        <end position="83"/>
    </location>
</feature>
<feature type="compositionally biased region" description="Polar residues" evidence="1">
    <location>
        <begin position="351"/>
        <end position="364"/>
    </location>
</feature>
<evidence type="ECO:0000313" key="4">
    <source>
        <dbReference type="Proteomes" id="UP000226192"/>
    </source>
</evidence>
<protein>
    <submittedName>
        <fullName evidence="3">Uncharacterized protein</fullName>
    </submittedName>
</protein>
<sequence>MPLQETVTIVNNSGKIISTGKHLFSFFKEARGAYHDKKAQLNGEPRISRSQTYSQPQSPYQGYQSYSGPDARTHNHGYRSYRRHSNDDNKYEDDDYNHYIRYRPHDAGSSTSSQRSHRHPRPSHEPSSSGQALTEVNLRTLSEASSTASQSPPRTVYHSPYAETVPLEMALSRVDLHKMPPTDSSSTTVMPRRHSEPDMPTGPKDKIDMNLAYGNVPPDLAERVDLDPGPAGREARAQQLVKRVEGLLDEAQCIHHSATAMIKHLQQKPEAAAEVALTLADLSSALAKLSPAFLGLVKGASPAVFGLLASPHFLIATGIAVGVTVVMFGGWKIVKRVTEAAQQARHALPPSTAQPETRSMPEQQQEAHEQSDAMHNEHGDHGGNGVDEALFVDEELSSIETWRRGILPGGVEDDESADVELITPEADRATRKSYGNKKYKEDWLEQDVRSYRSSSRKHAHGSERRSHHHSHKDYKDSRSQDGKSSYESRDRGSRHSTERQESRPRKDKEHMQDDETRHGHERSSRSVVSESALKKKGPKSVGHGSTVSDSAAFRYKARHGDNMLKAIFSAKREKLVAT</sequence>
<feature type="region of interest" description="Disordered" evidence="1">
    <location>
        <begin position="344"/>
        <end position="386"/>
    </location>
</feature>
<keyword evidence="2" id="KW-0472">Membrane</keyword>
<feature type="compositionally biased region" description="Basic and acidic residues" evidence="1">
    <location>
        <begin position="473"/>
        <end position="524"/>
    </location>
</feature>
<feature type="compositionally biased region" description="Low complexity" evidence="1">
    <location>
        <begin position="53"/>
        <end position="69"/>
    </location>
</feature>
<feature type="compositionally biased region" description="Basic and acidic residues" evidence="1">
    <location>
        <begin position="193"/>
        <end position="206"/>
    </location>
</feature>
<keyword evidence="2" id="KW-0812">Transmembrane</keyword>
<evidence type="ECO:0000256" key="2">
    <source>
        <dbReference type="SAM" id="Phobius"/>
    </source>
</evidence>
<keyword evidence="4" id="KW-1185">Reference proteome</keyword>
<feature type="compositionally biased region" description="Basic and acidic residues" evidence="1">
    <location>
        <begin position="365"/>
        <end position="381"/>
    </location>
</feature>
<evidence type="ECO:0000256" key="1">
    <source>
        <dbReference type="SAM" id="MobiDB-lite"/>
    </source>
</evidence>
<dbReference type="OrthoDB" id="5402307at2759"/>
<accession>A0A2C5XZX8</accession>
<gene>
    <name evidence="3" type="ORF">CDD81_991</name>
</gene>
<proteinExistence type="predicted"/>
<dbReference type="AlphaFoldDB" id="A0A2C5XZX8"/>
<feature type="region of interest" description="Disordered" evidence="1">
    <location>
        <begin position="178"/>
        <end position="206"/>
    </location>
</feature>
<organism evidence="3 4">
    <name type="scientific">Ophiocordyceps australis</name>
    <dbReference type="NCBI Taxonomy" id="1399860"/>
    <lineage>
        <taxon>Eukaryota</taxon>
        <taxon>Fungi</taxon>
        <taxon>Dikarya</taxon>
        <taxon>Ascomycota</taxon>
        <taxon>Pezizomycotina</taxon>
        <taxon>Sordariomycetes</taxon>
        <taxon>Hypocreomycetidae</taxon>
        <taxon>Hypocreales</taxon>
        <taxon>Ophiocordycipitaceae</taxon>
        <taxon>Ophiocordyceps</taxon>
    </lineage>
</organism>
<dbReference type="STRING" id="1399860.A0A2C5XZX8"/>
<comment type="caution">
    <text evidence="3">The sequence shown here is derived from an EMBL/GenBank/DDBJ whole genome shotgun (WGS) entry which is preliminary data.</text>
</comment>
<reference evidence="3 4" key="1">
    <citation type="submission" date="2017-06" db="EMBL/GenBank/DDBJ databases">
        <title>Ant-infecting Ophiocordyceps genomes reveal a high diversity of potential behavioral manipulation genes and a possible major role for enterotoxins.</title>
        <authorList>
            <person name="De Bekker C."/>
            <person name="Evans H.C."/>
            <person name="Brachmann A."/>
            <person name="Hughes D.P."/>
        </authorList>
    </citation>
    <scope>NUCLEOTIDE SEQUENCE [LARGE SCALE GENOMIC DNA]</scope>
    <source>
        <strain evidence="3 4">Map64</strain>
    </source>
</reference>
<dbReference type="EMBL" id="NJET01000121">
    <property type="protein sequence ID" value="PHH60976.1"/>
    <property type="molecule type" value="Genomic_DNA"/>
</dbReference>
<name>A0A2C5XZX8_9HYPO</name>
<keyword evidence="2" id="KW-1133">Transmembrane helix</keyword>
<feature type="compositionally biased region" description="Basic residues" evidence="1">
    <location>
        <begin position="454"/>
        <end position="472"/>
    </location>
</feature>
<dbReference type="Proteomes" id="UP000226192">
    <property type="component" value="Unassembled WGS sequence"/>
</dbReference>
<feature type="transmembrane region" description="Helical" evidence="2">
    <location>
        <begin position="313"/>
        <end position="334"/>
    </location>
</feature>